<reference evidence="2" key="1">
    <citation type="submission" date="2021-01" db="EMBL/GenBank/DDBJ databases">
        <authorList>
            <consortium name="Genoscope - CEA"/>
            <person name="William W."/>
        </authorList>
    </citation>
    <scope>NUCLEOTIDE SEQUENCE</scope>
</reference>
<dbReference type="PANTHER" id="PTHR23084">
    <property type="entry name" value="PHOSPHATIDYLINOSITOL-4-PHOSPHATE 5-KINASE RELATED"/>
    <property type="match status" value="1"/>
</dbReference>
<gene>
    <name evidence="2" type="ORF">PSON_ATCC_30995.1.T1280072</name>
</gene>
<evidence type="ECO:0000313" key="3">
    <source>
        <dbReference type="Proteomes" id="UP000692954"/>
    </source>
</evidence>
<dbReference type="Proteomes" id="UP000692954">
    <property type="component" value="Unassembled WGS sequence"/>
</dbReference>
<name>A0A8S1R2K4_9CILI</name>
<dbReference type="EMBL" id="CAJJDN010000128">
    <property type="protein sequence ID" value="CAD8120820.1"/>
    <property type="molecule type" value="Genomic_DNA"/>
</dbReference>
<sequence>MINIGEKGFFNILTKGLNIKQNTKKIYEKEKEIKVLINKQNIQFIKVMERIERFNYVEQMNQQQNGKQVQIDKYYIYINNIKIIFQWELVKVAKLLKKIRIYMHCLVIQEGQKVLRLQLHQQEKQMLLEIKEEHLLMKMEQHILENGTTLFNILFWIGICRDGFGTQVWPDGAQYEGQWKDDKAQGKGIFKHADGDIYDGEWENDKANGYGTYIHADGSKYEGLWKDDKQHGYGTETWVDGSKYEGNYKYGMKNGSGTYYWPDGKIYQGLWLQNKMTGYGVCHWKDGRCYIGEWLDNNMHGHGKYTTPDGKQYEGDYYFDKKHGFGTFTWPDGKKYSGNWKKGKQHGKGKIIVDKIEKHGMWEDGKRIRWIEDED</sequence>
<keyword evidence="3" id="KW-1185">Reference proteome</keyword>
<dbReference type="OrthoDB" id="203073at2759"/>
<comment type="caution">
    <text evidence="2">The sequence shown here is derived from an EMBL/GenBank/DDBJ whole genome shotgun (WGS) entry which is preliminary data.</text>
</comment>
<evidence type="ECO:0008006" key="4">
    <source>
        <dbReference type="Google" id="ProtNLM"/>
    </source>
</evidence>
<keyword evidence="1" id="KW-0677">Repeat</keyword>
<organism evidence="2 3">
    <name type="scientific">Paramecium sonneborni</name>
    <dbReference type="NCBI Taxonomy" id="65129"/>
    <lineage>
        <taxon>Eukaryota</taxon>
        <taxon>Sar</taxon>
        <taxon>Alveolata</taxon>
        <taxon>Ciliophora</taxon>
        <taxon>Intramacronucleata</taxon>
        <taxon>Oligohymenophorea</taxon>
        <taxon>Peniculida</taxon>
        <taxon>Parameciidae</taxon>
        <taxon>Paramecium</taxon>
    </lineage>
</organism>
<dbReference type="AlphaFoldDB" id="A0A8S1R2K4"/>
<proteinExistence type="predicted"/>
<evidence type="ECO:0000256" key="1">
    <source>
        <dbReference type="ARBA" id="ARBA00022737"/>
    </source>
</evidence>
<dbReference type="PANTHER" id="PTHR23084:SF179">
    <property type="entry name" value="OS10G0565000 PROTEIN"/>
    <property type="match status" value="1"/>
</dbReference>
<dbReference type="Pfam" id="PF02493">
    <property type="entry name" value="MORN"/>
    <property type="match status" value="9"/>
</dbReference>
<accession>A0A8S1R2K4</accession>
<protein>
    <recommendedName>
        <fullName evidence="4">MORN repeat protein</fullName>
    </recommendedName>
</protein>
<dbReference type="InterPro" id="IPR003409">
    <property type="entry name" value="MORN"/>
</dbReference>
<evidence type="ECO:0000313" key="2">
    <source>
        <dbReference type="EMBL" id="CAD8120820.1"/>
    </source>
</evidence>
<dbReference type="SMART" id="SM00698">
    <property type="entry name" value="MORN"/>
    <property type="match status" value="8"/>
</dbReference>